<proteinExistence type="predicted"/>
<evidence type="ECO:0000256" key="1">
    <source>
        <dbReference type="SAM" id="SignalP"/>
    </source>
</evidence>
<dbReference type="Proteomes" id="UP000663193">
    <property type="component" value="Chromosome 8"/>
</dbReference>
<evidence type="ECO:0000313" key="2">
    <source>
        <dbReference type="EMBL" id="QRC97997.1"/>
    </source>
</evidence>
<dbReference type="EMBL" id="CP069030">
    <property type="protein sequence ID" value="QRC97997.1"/>
    <property type="molecule type" value="Genomic_DNA"/>
</dbReference>
<sequence length="169" mass="17943">MVLFTTAFLAWVASASGQSISTGTSASRSGSILPRNTAATNAFNSSKSTYPLPNLSAAVVVSASIVNITAWWCARLGLSNDNNCKISEEVVFGIRREDYWSLQAESGGIISAKTPNSSVFVPDANRLFPFKTNGTGPLTAGIGRFVMGITVDYFSFNGTPNFAQLLKDT</sequence>
<feature type="signal peptide" evidence="1">
    <location>
        <begin position="1"/>
        <end position="17"/>
    </location>
</feature>
<keyword evidence="3" id="KW-1185">Reference proteome</keyword>
<name>A0A7U2F3H8_PHANO</name>
<reference evidence="3" key="1">
    <citation type="journal article" date="2021" name="BMC Genomics">
        <title>Chromosome-level genome assembly and manually-curated proteome of model necrotroph Parastagonospora nodorum Sn15 reveals a genome-wide trove of candidate effector homologs, and redundancy of virulence-related functions within an accessory chromosome.</title>
        <authorList>
            <person name="Bertazzoni S."/>
            <person name="Jones D.A.B."/>
            <person name="Phan H.T."/>
            <person name="Tan K.-C."/>
            <person name="Hane J.K."/>
        </authorList>
    </citation>
    <scope>NUCLEOTIDE SEQUENCE [LARGE SCALE GENOMIC DNA]</scope>
    <source>
        <strain evidence="3">SN15 / ATCC MYA-4574 / FGSC 10173)</strain>
    </source>
</reference>
<accession>A0A7U2F3H8</accession>
<organism evidence="2 3">
    <name type="scientific">Phaeosphaeria nodorum (strain SN15 / ATCC MYA-4574 / FGSC 10173)</name>
    <name type="common">Glume blotch fungus</name>
    <name type="synonym">Parastagonospora nodorum</name>
    <dbReference type="NCBI Taxonomy" id="321614"/>
    <lineage>
        <taxon>Eukaryota</taxon>
        <taxon>Fungi</taxon>
        <taxon>Dikarya</taxon>
        <taxon>Ascomycota</taxon>
        <taxon>Pezizomycotina</taxon>
        <taxon>Dothideomycetes</taxon>
        <taxon>Pleosporomycetidae</taxon>
        <taxon>Pleosporales</taxon>
        <taxon>Pleosporineae</taxon>
        <taxon>Phaeosphaeriaceae</taxon>
        <taxon>Parastagonospora</taxon>
    </lineage>
</organism>
<dbReference type="VEuPathDB" id="FungiDB:JI435_435360"/>
<dbReference type="AlphaFoldDB" id="A0A7U2F3H8"/>
<protein>
    <submittedName>
        <fullName evidence="2">Uncharacterized protein</fullName>
    </submittedName>
</protein>
<feature type="chain" id="PRO_5030705955" evidence="1">
    <location>
        <begin position="18"/>
        <end position="169"/>
    </location>
</feature>
<gene>
    <name evidence="2" type="ORF">JI435_435360</name>
</gene>
<evidence type="ECO:0000313" key="3">
    <source>
        <dbReference type="Proteomes" id="UP000663193"/>
    </source>
</evidence>
<keyword evidence="1" id="KW-0732">Signal</keyword>